<comment type="caution">
    <text evidence="2">The sequence shown here is derived from an EMBL/GenBank/DDBJ whole genome shotgun (WGS) entry which is preliminary data.</text>
</comment>
<gene>
    <name evidence="2" type="ORF">PG996_007721</name>
</gene>
<evidence type="ECO:0000313" key="3">
    <source>
        <dbReference type="Proteomes" id="UP001446871"/>
    </source>
</evidence>
<protein>
    <submittedName>
        <fullName evidence="2">Uncharacterized protein</fullName>
    </submittedName>
</protein>
<dbReference type="EMBL" id="JAQQWM010000004">
    <property type="protein sequence ID" value="KAK8068609.1"/>
    <property type="molecule type" value="Genomic_DNA"/>
</dbReference>
<feature type="region of interest" description="Disordered" evidence="1">
    <location>
        <begin position="130"/>
        <end position="151"/>
    </location>
</feature>
<name>A0ABR1VBM3_9PEZI</name>
<keyword evidence="3" id="KW-1185">Reference proteome</keyword>
<evidence type="ECO:0000256" key="1">
    <source>
        <dbReference type="SAM" id="MobiDB-lite"/>
    </source>
</evidence>
<evidence type="ECO:0000313" key="2">
    <source>
        <dbReference type="EMBL" id="KAK8068609.1"/>
    </source>
</evidence>
<dbReference type="Proteomes" id="UP001446871">
    <property type="component" value="Unassembled WGS sequence"/>
</dbReference>
<proteinExistence type="predicted"/>
<sequence length="236" mass="25125">MALPLLNTTQYVSFSLTCFHCHHRRGQYQSTATSCHHAFPVHIPSPASHKSGGEPAVARHEQGQHDVPATQPFEVRRQPIGTGPIDNHRGGNPHAKTPSSCNYAWPTILAPIASVQSCQDYLEAPDMQATGDCSVPPPPINENPKGAPPPPPPAFGSRVLCRQSDNTVVMGATFDLYGTSSACRDVATGVQWILDQCAVEGQVAGQTPAYGNGDLIVVVQQGVYLNLTAPEGQEEG</sequence>
<organism evidence="2 3">
    <name type="scientific">Apiospora saccharicola</name>
    <dbReference type="NCBI Taxonomy" id="335842"/>
    <lineage>
        <taxon>Eukaryota</taxon>
        <taxon>Fungi</taxon>
        <taxon>Dikarya</taxon>
        <taxon>Ascomycota</taxon>
        <taxon>Pezizomycotina</taxon>
        <taxon>Sordariomycetes</taxon>
        <taxon>Xylariomycetidae</taxon>
        <taxon>Amphisphaeriales</taxon>
        <taxon>Apiosporaceae</taxon>
        <taxon>Apiospora</taxon>
    </lineage>
</organism>
<accession>A0ABR1VBM3</accession>
<reference evidence="2 3" key="1">
    <citation type="submission" date="2023-01" db="EMBL/GenBank/DDBJ databases">
        <title>Analysis of 21 Apiospora genomes using comparative genomics revels a genus with tremendous synthesis potential of carbohydrate active enzymes and secondary metabolites.</title>
        <authorList>
            <person name="Sorensen T."/>
        </authorList>
    </citation>
    <scope>NUCLEOTIDE SEQUENCE [LARGE SCALE GENOMIC DNA]</scope>
    <source>
        <strain evidence="2 3">CBS 83171</strain>
    </source>
</reference>
<feature type="compositionally biased region" description="Pro residues" evidence="1">
    <location>
        <begin position="135"/>
        <end position="151"/>
    </location>
</feature>